<dbReference type="InterPro" id="IPR046786">
    <property type="entry name" value="MotA_N"/>
</dbReference>
<feature type="domain" description="MotA/TolQ/ExbB proton channel" evidence="9">
    <location>
        <begin position="105"/>
        <end position="221"/>
    </location>
</feature>
<feature type="domain" description="Motility protein A N-terminal" evidence="10">
    <location>
        <begin position="8"/>
        <end position="86"/>
    </location>
</feature>
<evidence type="ECO:0000256" key="7">
    <source>
        <dbReference type="RuleBase" id="RU004057"/>
    </source>
</evidence>
<evidence type="ECO:0000256" key="5">
    <source>
        <dbReference type="ARBA" id="ARBA00022989"/>
    </source>
</evidence>
<dbReference type="InterPro" id="IPR002898">
    <property type="entry name" value="MotA_ExbB_proton_chnl"/>
</dbReference>
<dbReference type="RefSeq" id="WP_008062412.1">
    <property type="nucleotide sequence ID" value="NZ_AFHG01000052.1"/>
</dbReference>
<evidence type="ECO:0000256" key="1">
    <source>
        <dbReference type="ARBA" id="ARBA00004651"/>
    </source>
</evidence>
<keyword evidence="4" id="KW-0283">Flagellar rotation</keyword>
<proteinExistence type="inferred from homology"/>
<keyword evidence="12" id="KW-1185">Reference proteome</keyword>
<organism evidence="11 12">
    <name type="scientific">Methyloversatilis universalis (strain ATCC BAA-1314 / DSM 25237 / JCM 13912 / CCUG 52030 / FAM5)</name>
    <dbReference type="NCBI Taxonomy" id="1000565"/>
    <lineage>
        <taxon>Bacteria</taxon>
        <taxon>Pseudomonadati</taxon>
        <taxon>Pseudomonadota</taxon>
        <taxon>Betaproteobacteria</taxon>
        <taxon>Nitrosomonadales</taxon>
        <taxon>Sterolibacteriaceae</taxon>
        <taxon>Methyloversatilis</taxon>
    </lineage>
</organism>
<dbReference type="Pfam" id="PF20560">
    <property type="entry name" value="MotA_N"/>
    <property type="match status" value="1"/>
</dbReference>
<dbReference type="PANTHER" id="PTHR30433">
    <property type="entry name" value="CHEMOTAXIS PROTEIN MOTA"/>
    <property type="match status" value="1"/>
</dbReference>
<name>F5REB7_METUF</name>
<dbReference type="PANTHER" id="PTHR30433:SF3">
    <property type="entry name" value="MOTILITY PROTEIN A"/>
    <property type="match status" value="1"/>
</dbReference>
<dbReference type="NCBIfam" id="NF006583">
    <property type="entry name" value="PRK09109.1"/>
    <property type="match status" value="1"/>
</dbReference>
<keyword evidence="7" id="KW-0813">Transport</keyword>
<sequence length="252" mass="27006">MRADRISIAGLLLGLAAIMVGQVLEGGSLSSLFQPAAFVIVIGGTLGATMLQTRYPIFIRGMRMGSWAFAAPAVSTESLIRKLVAWSHLARRDGVLALEKQMGSETDPFFQKAVQLLIDGADANRLRDVMEVELTTYENTLRQSARVWDSAAGYAPTVGIMGAVLGLIHVMENLGDPTRLGAGIATAFVATIYGVGSANLVFLPIGRKLQTHVSQLITLRELFIDGLVAIANGDNPRIVESRLLGYVARIPD</sequence>
<dbReference type="Proteomes" id="UP000005019">
    <property type="component" value="Unassembled WGS sequence"/>
</dbReference>
<dbReference type="GO" id="GO:0071978">
    <property type="term" value="P:bacterial-type flagellum-dependent swarming motility"/>
    <property type="evidence" value="ECO:0007669"/>
    <property type="project" value="InterPro"/>
</dbReference>
<gene>
    <name evidence="11" type="ORF">METUNv1_02635</name>
</gene>
<dbReference type="GO" id="GO:0015031">
    <property type="term" value="P:protein transport"/>
    <property type="evidence" value="ECO:0007669"/>
    <property type="project" value="UniProtKB-KW"/>
</dbReference>
<comment type="caution">
    <text evidence="11">The sequence shown here is derived from an EMBL/GenBank/DDBJ whole genome shotgun (WGS) entry which is preliminary data.</text>
</comment>
<feature type="transmembrane region" description="Helical" evidence="8">
    <location>
        <begin position="151"/>
        <end position="171"/>
    </location>
</feature>
<dbReference type="GO" id="GO:0005886">
    <property type="term" value="C:plasma membrane"/>
    <property type="evidence" value="ECO:0007669"/>
    <property type="project" value="UniProtKB-SubCell"/>
</dbReference>
<feature type="transmembrane region" description="Helical" evidence="8">
    <location>
        <begin position="183"/>
        <end position="205"/>
    </location>
</feature>
<evidence type="ECO:0000256" key="3">
    <source>
        <dbReference type="ARBA" id="ARBA00022692"/>
    </source>
</evidence>
<evidence type="ECO:0000256" key="6">
    <source>
        <dbReference type="ARBA" id="ARBA00023136"/>
    </source>
</evidence>
<dbReference type="OrthoDB" id="9806929at2"/>
<dbReference type="STRING" id="1000565.METUNv1_02635"/>
<dbReference type="EMBL" id="AFHG01000052">
    <property type="protein sequence ID" value="EGK71248.1"/>
    <property type="molecule type" value="Genomic_DNA"/>
</dbReference>
<keyword evidence="6 8" id="KW-0472">Membrane</keyword>
<evidence type="ECO:0000313" key="11">
    <source>
        <dbReference type="EMBL" id="EGK71248.1"/>
    </source>
</evidence>
<evidence type="ECO:0000259" key="9">
    <source>
        <dbReference type="Pfam" id="PF01618"/>
    </source>
</evidence>
<evidence type="ECO:0000259" key="10">
    <source>
        <dbReference type="Pfam" id="PF20560"/>
    </source>
</evidence>
<dbReference type="Pfam" id="PF01618">
    <property type="entry name" value="MotA_ExbB"/>
    <property type="match status" value="1"/>
</dbReference>
<comment type="subcellular location">
    <subcellularLocation>
        <location evidence="1">Cell membrane</location>
        <topology evidence="1">Multi-pass membrane protein</topology>
    </subcellularLocation>
    <subcellularLocation>
        <location evidence="7">Membrane</location>
        <topology evidence="7">Multi-pass membrane protein</topology>
    </subcellularLocation>
</comment>
<keyword evidence="2" id="KW-1003">Cell membrane</keyword>
<comment type="similarity">
    <text evidence="7">Belongs to the exbB/tolQ family.</text>
</comment>
<dbReference type="AlphaFoldDB" id="F5REB7"/>
<keyword evidence="5 8" id="KW-1133">Transmembrane helix</keyword>
<accession>F5REB7</accession>
<protein>
    <submittedName>
        <fullName evidence="11">Motility protein A</fullName>
    </submittedName>
</protein>
<reference evidence="11 12" key="1">
    <citation type="journal article" date="2011" name="J. Bacteriol.">
        <title>Genome sequence of Methyloversatilis universalis FAM5T, a methylotrophic representative of the order Rhodocyclales.</title>
        <authorList>
            <person name="Kittichotirat W."/>
            <person name="Good N.M."/>
            <person name="Hall R."/>
            <person name="Bringel F."/>
            <person name="Lajus A."/>
            <person name="Medigue C."/>
            <person name="Smalley N.E."/>
            <person name="Beck D."/>
            <person name="Bumgarner R."/>
            <person name="Vuilleumier S."/>
            <person name="Kalyuzhnaya M.G."/>
        </authorList>
    </citation>
    <scope>NUCLEOTIDE SEQUENCE [LARGE SCALE GENOMIC DNA]</scope>
    <source>
        <strain evidence="12">ATCC BAA-1314 / JCM 13912 / FAM5</strain>
    </source>
</reference>
<feature type="transmembrane region" description="Helical" evidence="8">
    <location>
        <begin position="36"/>
        <end position="55"/>
    </location>
</feature>
<dbReference type="eggNOG" id="COG1291">
    <property type="taxonomic scope" value="Bacteria"/>
</dbReference>
<evidence type="ECO:0000256" key="4">
    <source>
        <dbReference type="ARBA" id="ARBA00022779"/>
    </source>
</evidence>
<dbReference type="InterPro" id="IPR047055">
    <property type="entry name" value="MotA-like"/>
</dbReference>
<keyword evidence="7" id="KW-0653">Protein transport</keyword>
<dbReference type="GO" id="GO:0006935">
    <property type="term" value="P:chemotaxis"/>
    <property type="evidence" value="ECO:0007669"/>
    <property type="project" value="InterPro"/>
</dbReference>
<keyword evidence="3 8" id="KW-0812">Transmembrane</keyword>
<evidence type="ECO:0000313" key="12">
    <source>
        <dbReference type="Proteomes" id="UP000005019"/>
    </source>
</evidence>
<evidence type="ECO:0000256" key="8">
    <source>
        <dbReference type="SAM" id="Phobius"/>
    </source>
</evidence>
<evidence type="ECO:0000256" key="2">
    <source>
        <dbReference type="ARBA" id="ARBA00022475"/>
    </source>
</evidence>